<keyword evidence="4" id="KW-0238">DNA-binding</keyword>
<evidence type="ECO:0000259" key="7">
    <source>
        <dbReference type="PROSITE" id="PS50110"/>
    </source>
</evidence>
<evidence type="ECO:0000313" key="9">
    <source>
        <dbReference type="Proteomes" id="UP001144372"/>
    </source>
</evidence>
<evidence type="ECO:0000256" key="6">
    <source>
        <dbReference type="PROSITE-ProRule" id="PRU00169"/>
    </source>
</evidence>
<keyword evidence="3" id="KW-0805">Transcription regulation</keyword>
<dbReference type="InterPro" id="IPR001789">
    <property type="entry name" value="Sig_transdc_resp-reg_receiver"/>
</dbReference>
<keyword evidence="1 6" id="KW-0597">Phosphoprotein</keyword>
<dbReference type="SUPFAM" id="SSF52172">
    <property type="entry name" value="CheY-like"/>
    <property type="match status" value="1"/>
</dbReference>
<dbReference type="GO" id="GO:0000156">
    <property type="term" value="F:phosphorelay response regulator activity"/>
    <property type="evidence" value="ECO:0007669"/>
    <property type="project" value="TreeGrafter"/>
</dbReference>
<dbReference type="GO" id="GO:0032993">
    <property type="term" value="C:protein-DNA complex"/>
    <property type="evidence" value="ECO:0007669"/>
    <property type="project" value="TreeGrafter"/>
</dbReference>
<dbReference type="Pfam" id="PF00072">
    <property type="entry name" value="Response_reg"/>
    <property type="match status" value="1"/>
</dbReference>
<evidence type="ECO:0000256" key="2">
    <source>
        <dbReference type="ARBA" id="ARBA00023012"/>
    </source>
</evidence>
<dbReference type="InterPro" id="IPR039420">
    <property type="entry name" value="WalR-like"/>
</dbReference>
<dbReference type="GO" id="GO:0005829">
    <property type="term" value="C:cytosol"/>
    <property type="evidence" value="ECO:0007669"/>
    <property type="project" value="TreeGrafter"/>
</dbReference>
<dbReference type="Gene3D" id="3.40.50.2300">
    <property type="match status" value="1"/>
</dbReference>
<dbReference type="InterPro" id="IPR011006">
    <property type="entry name" value="CheY-like_superfamily"/>
</dbReference>
<dbReference type="GO" id="GO:0000976">
    <property type="term" value="F:transcription cis-regulatory region binding"/>
    <property type="evidence" value="ECO:0007669"/>
    <property type="project" value="TreeGrafter"/>
</dbReference>
<feature type="modified residue" description="4-aspartylphosphate" evidence="6">
    <location>
        <position position="52"/>
    </location>
</feature>
<evidence type="ECO:0000256" key="5">
    <source>
        <dbReference type="ARBA" id="ARBA00023163"/>
    </source>
</evidence>
<comment type="caution">
    <text evidence="8">The sequence shown here is derived from an EMBL/GenBank/DDBJ whole genome shotgun (WGS) entry which is preliminary data.</text>
</comment>
<keyword evidence="2" id="KW-0902">Two-component regulatory system</keyword>
<dbReference type="AlphaFoldDB" id="A0A9W6D6L1"/>
<dbReference type="PANTHER" id="PTHR48111">
    <property type="entry name" value="REGULATOR OF RPOS"/>
    <property type="match status" value="1"/>
</dbReference>
<reference evidence="8" key="1">
    <citation type="submission" date="2022-12" db="EMBL/GenBank/DDBJ databases">
        <title>Reference genome sequencing for broad-spectrum identification of bacterial and archaeal isolates by mass spectrometry.</title>
        <authorList>
            <person name="Sekiguchi Y."/>
            <person name="Tourlousse D.M."/>
        </authorList>
    </citation>
    <scope>NUCLEOTIDE SEQUENCE</scope>
    <source>
        <strain evidence="8">ASRB1</strain>
    </source>
</reference>
<accession>A0A9W6D6L1</accession>
<dbReference type="Proteomes" id="UP001144372">
    <property type="component" value="Unassembled WGS sequence"/>
</dbReference>
<evidence type="ECO:0000256" key="1">
    <source>
        <dbReference type="ARBA" id="ARBA00022553"/>
    </source>
</evidence>
<name>A0A9W6D6L1_9BACT</name>
<dbReference type="PROSITE" id="PS50110">
    <property type="entry name" value="RESPONSE_REGULATORY"/>
    <property type="match status" value="1"/>
</dbReference>
<sequence length="139" mass="15830">MSRILVVDDEEHIRSFFESELADEGHEVITVATGLRLVERIESIQPEVVILDIKLVDSDGLDLLQEIREFYPDLSVILCSAYDSFRFEPKAMAADYYVIKSCDLSELKTKVEWALEANSVTRQPDTEGIRSTDRPSMDT</sequence>
<feature type="domain" description="Response regulatory" evidence="7">
    <location>
        <begin position="3"/>
        <end position="115"/>
    </location>
</feature>
<dbReference type="PANTHER" id="PTHR48111:SF1">
    <property type="entry name" value="TWO-COMPONENT RESPONSE REGULATOR ORR33"/>
    <property type="match status" value="1"/>
</dbReference>
<evidence type="ECO:0000256" key="4">
    <source>
        <dbReference type="ARBA" id="ARBA00023125"/>
    </source>
</evidence>
<evidence type="ECO:0000256" key="3">
    <source>
        <dbReference type="ARBA" id="ARBA00023015"/>
    </source>
</evidence>
<dbReference type="RefSeq" id="WP_281794051.1">
    <property type="nucleotide sequence ID" value="NZ_BSDR01000001.1"/>
</dbReference>
<organism evidence="8 9">
    <name type="scientific">Desulforhabdus amnigena</name>
    <dbReference type="NCBI Taxonomy" id="40218"/>
    <lineage>
        <taxon>Bacteria</taxon>
        <taxon>Pseudomonadati</taxon>
        <taxon>Thermodesulfobacteriota</taxon>
        <taxon>Syntrophobacteria</taxon>
        <taxon>Syntrophobacterales</taxon>
        <taxon>Syntrophobacteraceae</taxon>
        <taxon>Desulforhabdus</taxon>
    </lineage>
</organism>
<keyword evidence="5" id="KW-0804">Transcription</keyword>
<keyword evidence="9" id="KW-1185">Reference proteome</keyword>
<protein>
    <submittedName>
        <fullName evidence="8">Two-component system response regulator</fullName>
    </submittedName>
</protein>
<dbReference type="EMBL" id="BSDR01000001">
    <property type="protein sequence ID" value="GLI34661.1"/>
    <property type="molecule type" value="Genomic_DNA"/>
</dbReference>
<proteinExistence type="predicted"/>
<gene>
    <name evidence="8" type="ORF">DAMNIGENAA_20940</name>
</gene>
<evidence type="ECO:0000313" key="8">
    <source>
        <dbReference type="EMBL" id="GLI34661.1"/>
    </source>
</evidence>
<dbReference type="GO" id="GO:0006355">
    <property type="term" value="P:regulation of DNA-templated transcription"/>
    <property type="evidence" value="ECO:0007669"/>
    <property type="project" value="TreeGrafter"/>
</dbReference>
<dbReference type="SMART" id="SM00448">
    <property type="entry name" value="REC"/>
    <property type="match status" value="1"/>
</dbReference>